<dbReference type="GO" id="GO:0005886">
    <property type="term" value="C:plasma membrane"/>
    <property type="evidence" value="ECO:0007669"/>
    <property type="project" value="TreeGrafter"/>
</dbReference>
<dbReference type="InterPro" id="IPR027267">
    <property type="entry name" value="AH/BAR_dom_sf"/>
</dbReference>
<dbReference type="Proteomes" id="UP001304243">
    <property type="component" value="Unassembled WGS sequence"/>
</dbReference>
<evidence type="ECO:0000256" key="1">
    <source>
        <dbReference type="SAM" id="Coils"/>
    </source>
</evidence>
<evidence type="ECO:0000313" key="3">
    <source>
        <dbReference type="EMBL" id="KAK4516991.1"/>
    </source>
</evidence>
<reference evidence="3 4" key="1">
    <citation type="submission" date="2022-11" db="EMBL/GenBank/DDBJ databases">
        <title>Mucor velutinosus strain NIH1002 WGS.</title>
        <authorList>
            <person name="Subramanian P."/>
            <person name="Mullikin J.C."/>
            <person name="Segre J.A."/>
            <person name="Zelazny A.M."/>
        </authorList>
    </citation>
    <scope>NUCLEOTIDE SEQUENCE [LARGE SCALE GENOMIC DNA]</scope>
    <source>
        <strain evidence="3 4">NIH1002</strain>
    </source>
</reference>
<dbReference type="RefSeq" id="XP_064683657.1">
    <property type="nucleotide sequence ID" value="XM_064819737.1"/>
</dbReference>
<protein>
    <recommendedName>
        <fullName evidence="5">Eisosome component PIL1-domain-containing protein</fullName>
    </recommendedName>
</protein>
<gene>
    <name evidence="3" type="ORF">ATC70_000319</name>
</gene>
<dbReference type="EMBL" id="JASEJX010000013">
    <property type="protein sequence ID" value="KAK4516991.1"/>
    <property type="molecule type" value="Genomic_DNA"/>
</dbReference>
<name>A0AAN7DGD8_9FUNG</name>
<dbReference type="PANTHER" id="PTHR31962">
    <property type="entry name" value="SPHINGOLIPID LONG CHAIN BASE-RESPONSIVE PROTEIN PIL1"/>
    <property type="match status" value="1"/>
</dbReference>
<accession>A0AAN7DGD8</accession>
<comment type="caution">
    <text evidence="3">The sequence shown here is derived from an EMBL/GenBank/DDBJ whole genome shotgun (WGS) entry which is preliminary data.</text>
</comment>
<evidence type="ECO:0008006" key="5">
    <source>
        <dbReference type="Google" id="ProtNLM"/>
    </source>
</evidence>
<dbReference type="Gene3D" id="1.20.1270.60">
    <property type="entry name" value="Arfaptin homology (AH) domain/BAR domain"/>
    <property type="match status" value="1"/>
</dbReference>
<dbReference type="GO" id="GO:0006897">
    <property type="term" value="P:endocytosis"/>
    <property type="evidence" value="ECO:0007669"/>
    <property type="project" value="TreeGrafter"/>
</dbReference>
<sequence>MNFKDLQFNIGKLTTNVKSQVARNNPLQNHDTRSLNLWLFEERNDLSFMRTTAYHHAETNKAFLEWIKDELAKNKLHEHYSQDIEVLRALANNNILRSLMLDLKDIGSTLALLLDKQVELEKQYTERYKLYRRAIKSMREKEVELADLRERKQSIQDRISHLSKSNSNSKKIPELQKELEQLQTCAKEAEAHEYKRFIMKEAFYLRFNALQEYAEKTAIVAGYGKYIVDLLDAQNHASSNCDMILKDALLTVDAWKPKDERVTLTEEDVIFQHEDDEEDALLLTTNGMQIKKKDQQQEKKPAPTATSDPLQSQGQQGTCIDALNLPAVTPTSNATLCNKSPDIAHTLDPSTKSAAASDSQTTDYYHRLYQNKKSEQKHTSIQHYRSYADFQNQFDIPSSHLSGSGGLDSEKQEYFAEAPPPAYSNPNHAHFANHEKKQ</sequence>
<keyword evidence="4" id="KW-1185">Reference proteome</keyword>
<evidence type="ECO:0000313" key="4">
    <source>
        <dbReference type="Proteomes" id="UP001304243"/>
    </source>
</evidence>
<dbReference type="Pfam" id="PF13805">
    <property type="entry name" value="Pil1"/>
    <property type="match status" value="1"/>
</dbReference>
<dbReference type="GO" id="GO:0036286">
    <property type="term" value="C:eisosome filament"/>
    <property type="evidence" value="ECO:0007669"/>
    <property type="project" value="TreeGrafter"/>
</dbReference>
<feature type="region of interest" description="Disordered" evidence="2">
    <location>
        <begin position="395"/>
        <end position="438"/>
    </location>
</feature>
<organism evidence="3 4">
    <name type="scientific">Mucor velutinosus</name>
    <dbReference type="NCBI Taxonomy" id="708070"/>
    <lineage>
        <taxon>Eukaryota</taxon>
        <taxon>Fungi</taxon>
        <taxon>Fungi incertae sedis</taxon>
        <taxon>Mucoromycota</taxon>
        <taxon>Mucoromycotina</taxon>
        <taxon>Mucoromycetes</taxon>
        <taxon>Mucorales</taxon>
        <taxon>Mucorineae</taxon>
        <taxon>Mucoraceae</taxon>
        <taxon>Mucor</taxon>
    </lineage>
</organism>
<evidence type="ECO:0000256" key="2">
    <source>
        <dbReference type="SAM" id="MobiDB-lite"/>
    </source>
</evidence>
<dbReference type="GO" id="GO:0008289">
    <property type="term" value="F:lipid binding"/>
    <property type="evidence" value="ECO:0007669"/>
    <property type="project" value="TreeGrafter"/>
</dbReference>
<dbReference type="GeneID" id="89944021"/>
<feature type="coiled-coil region" evidence="1">
    <location>
        <begin position="121"/>
        <end position="192"/>
    </location>
</feature>
<dbReference type="GO" id="GO:0070941">
    <property type="term" value="P:eisosome assembly"/>
    <property type="evidence" value="ECO:0007669"/>
    <property type="project" value="TreeGrafter"/>
</dbReference>
<proteinExistence type="predicted"/>
<dbReference type="PANTHER" id="PTHR31962:SF1">
    <property type="entry name" value="SPHINGOLIPID LONG CHAIN BASE-RESPONSIVE PROTEIN PIL1"/>
    <property type="match status" value="1"/>
</dbReference>
<dbReference type="AlphaFoldDB" id="A0AAN7DGD8"/>
<feature type="region of interest" description="Disordered" evidence="2">
    <location>
        <begin position="290"/>
        <end position="315"/>
    </location>
</feature>
<feature type="compositionally biased region" description="Polar residues" evidence="2">
    <location>
        <begin position="304"/>
        <end position="315"/>
    </location>
</feature>
<dbReference type="InterPro" id="IPR028245">
    <property type="entry name" value="PIL1/LSP1"/>
</dbReference>
<keyword evidence="1" id="KW-0175">Coiled coil</keyword>
<feature type="compositionally biased region" description="Basic and acidic residues" evidence="2">
    <location>
        <begin position="291"/>
        <end position="301"/>
    </location>
</feature>